<proteinExistence type="predicted"/>
<feature type="transmembrane region" description="Helical" evidence="1">
    <location>
        <begin position="31"/>
        <end position="47"/>
    </location>
</feature>
<organism evidence="2 3">
    <name type="scientific">Novosphingobium silvae</name>
    <dbReference type="NCBI Taxonomy" id="2692619"/>
    <lineage>
        <taxon>Bacteria</taxon>
        <taxon>Pseudomonadati</taxon>
        <taxon>Pseudomonadota</taxon>
        <taxon>Alphaproteobacteria</taxon>
        <taxon>Sphingomonadales</taxon>
        <taxon>Sphingomonadaceae</taxon>
        <taxon>Novosphingobium</taxon>
    </lineage>
</organism>
<evidence type="ECO:0000256" key="1">
    <source>
        <dbReference type="SAM" id="Phobius"/>
    </source>
</evidence>
<dbReference type="RefSeq" id="WP_160985318.1">
    <property type="nucleotide sequence ID" value="NZ_WVTD01000004.1"/>
</dbReference>
<protein>
    <submittedName>
        <fullName evidence="2">Uncharacterized protein</fullName>
    </submittedName>
</protein>
<keyword evidence="3" id="KW-1185">Reference proteome</keyword>
<evidence type="ECO:0000313" key="3">
    <source>
        <dbReference type="Proteomes" id="UP000465810"/>
    </source>
</evidence>
<gene>
    <name evidence="2" type="ORF">GR702_07350</name>
</gene>
<evidence type="ECO:0000313" key="2">
    <source>
        <dbReference type="EMBL" id="MYL97588.1"/>
    </source>
</evidence>
<reference evidence="2 3" key="1">
    <citation type="submission" date="2019-12" db="EMBL/GenBank/DDBJ databases">
        <authorList>
            <person name="Feng G."/>
            <person name="Zhu H."/>
        </authorList>
    </citation>
    <scope>NUCLEOTIDE SEQUENCE [LARGE SCALE GENOMIC DNA]</scope>
    <source>
        <strain evidence="2 3">FGD1</strain>
    </source>
</reference>
<keyword evidence="1" id="KW-1133">Transmembrane helix</keyword>
<dbReference type="EMBL" id="WVTD01000004">
    <property type="protein sequence ID" value="MYL97588.1"/>
    <property type="molecule type" value="Genomic_DNA"/>
</dbReference>
<accession>A0A7X4GFA2</accession>
<sequence>MHNFMAILSQLFWGVTIGALSTAFMTLAKGAVLIGGLGGVGWCGLRWRKSRIGRGKKEPGEQRPDKDAE</sequence>
<keyword evidence="1" id="KW-0812">Transmembrane</keyword>
<comment type="caution">
    <text evidence="2">The sequence shown here is derived from an EMBL/GenBank/DDBJ whole genome shotgun (WGS) entry which is preliminary data.</text>
</comment>
<dbReference type="AlphaFoldDB" id="A0A7X4GFA2"/>
<keyword evidence="1" id="KW-0472">Membrane</keyword>
<name>A0A7X4GFA2_9SPHN</name>
<dbReference type="Proteomes" id="UP000465810">
    <property type="component" value="Unassembled WGS sequence"/>
</dbReference>